<feature type="non-terminal residue" evidence="3">
    <location>
        <position position="1"/>
    </location>
</feature>
<dbReference type="FunFam" id="4.10.410.10:FF:000004">
    <property type="entry name" value="Tissue factor pathway inhibitor"/>
    <property type="match status" value="4"/>
</dbReference>
<accession>A0A0B7AL42</accession>
<evidence type="ECO:0000256" key="1">
    <source>
        <dbReference type="ARBA" id="ARBA00023157"/>
    </source>
</evidence>
<proteinExistence type="predicted"/>
<dbReference type="InterPro" id="IPR002223">
    <property type="entry name" value="Kunitz_BPTI"/>
</dbReference>
<dbReference type="CDD" id="cd00109">
    <property type="entry name" value="Kunitz-type"/>
    <property type="match status" value="5"/>
</dbReference>
<feature type="domain" description="BPTI/Kunitz inhibitor" evidence="2">
    <location>
        <begin position="44"/>
        <end position="94"/>
    </location>
</feature>
<name>A0A0B7AL42_9EUPU</name>
<feature type="domain" description="BPTI/Kunitz inhibitor" evidence="2">
    <location>
        <begin position="167"/>
        <end position="217"/>
    </location>
</feature>
<keyword evidence="1" id="KW-1015">Disulfide bond</keyword>
<feature type="domain" description="BPTI/Kunitz inhibitor" evidence="2">
    <location>
        <begin position="105"/>
        <end position="155"/>
    </location>
</feature>
<dbReference type="PANTHER" id="PTHR10083">
    <property type="entry name" value="KUNITZ-TYPE PROTEASE INHIBITOR-RELATED"/>
    <property type="match status" value="1"/>
</dbReference>
<dbReference type="Gene3D" id="4.10.410.10">
    <property type="entry name" value="Pancreatic trypsin inhibitor Kunitz domain"/>
    <property type="match status" value="5"/>
</dbReference>
<gene>
    <name evidence="3" type="primary">ORF125314</name>
</gene>
<dbReference type="GO" id="GO:0004867">
    <property type="term" value="F:serine-type endopeptidase inhibitor activity"/>
    <property type="evidence" value="ECO:0007669"/>
    <property type="project" value="InterPro"/>
</dbReference>
<dbReference type="AlphaFoldDB" id="A0A0B7AL42"/>
<sequence length="283" mass="31951">ATSGICERFIYGGCHGNENRFETHQECQDKCEDTTPFPVTNDICALPQETGPCRAYISYYFYNVTSGICEQFIYGGCHGNDNNFETQQECRDRCNDTSPLENYFCNLPPEAGLCRAYIPQYFYNSTSQTCDTFIYGGCGGNKNRFERQVECQQACSDIPQNVPQNICLLPAETGPCRAILSKFYYNASKGVCEEFVYGGCHGNNNRFETWLECQDKCKDTTPPPVYNNTCLLSPETGSCRAFIPSYFYNATSKMCGTFIYGGCDGNDNRFDTEEECHKMCSVY</sequence>
<protein>
    <recommendedName>
        <fullName evidence="2">BPTI/Kunitz inhibitor domain-containing protein</fullName>
    </recommendedName>
</protein>
<dbReference type="InterPro" id="IPR020901">
    <property type="entry name" value="Prtase_inh_Kunz-CS"/>
</dbReference>
<dbReference type="SUPFAM" id="SSF57362">
    <property type="entry name" value="BPTI-like"/>
    <property type="match status" value="5"/>
</dbReference>
<dbReference type="PROSITE" id="PS00280">
    <property type="entry name" value="BPTI_KUNITZ_1"/>
    <property type="match status" value="3"/>
</dbReference>
<dbReference type="Pfam" id="PF00014">
    <property type="entry name" value="Kunitz_BPTI"/>
    <property type="match status" value="5"/>
</dbReference>
<reference evidence="3" key="1">
    <citation type="submission" date="2014-12" db="EMBL/GenBank/DDBJ databases">
        <title>Insight into the proteome of Arion vulgaris.</title>
        <authorList>
            <person name="Aradska J."/>
            <person name="Bulat T."/>
            <person name="Smidak R."/>
            <person name="Sarate P."/>
            <person name="Gangsoo J."/>
            <person name="Sialana F."/>
            <person name="Bilban M."/>
            <person name="Lubec G."/>
        </authorList>
    </citation>
    <scope>NUCLEOTIDE SEQUENCE</scope>
    <source>
        <tissue evidence="3">Skin</tissue>
    </source>
</reference>
<feature type="domain" description="BPTI/Kunitz inhibitor" evidence="2">
    <location>
        <begin position="1"/>
        <end position="31"/>
    </location>
</feature>
<dbReference type="EMBL" id="HACG01034427">
    <property type="protein sequence ID" value="CEK81292.1"/>
    <property type="molecule type" value="Transcribed_RNA"/>
</dbReference>
<feature type="domain" description="BPTI/Kunitz inhibitor" evidence="2">
    <location>
        <begin position="230"/>
        <end position="280"/>
    </location>
</feature>
<dbReference type="PRINTS" id="PR00759">
    <property type="entry name" value="BASICPTASE"/>
</dbReference>
<dbReference type="InterPro" id="IPR036880">
    <property type="entry name" value="Kunitz_BPTI_sf"/>
</dbReference>
<evidence type="ECO:0000259" key="2">
    <source>
        <dbReference type="PROSITE" id="PS50279"/>
    </source>
</evidence>
<evidence type="ECO:0000313" key="3">
    <source>
        <dbReference type="EMBL" id="CEK81292.1"/>
    </source>
</evidence>
<dbReference type="PROSITE" id="PS50279">
    <property type="entry name" value="BPTI_KUNITZ_2"/>
    <property type="match status" value="5"/>
</dbReference>
<dbReference type="GO" id="GO:0005615">
    <property type="term" value="C:extracellular space"/>
    <property type="evidence" value="ECO:0007669"/>
    <property type="project" value="TreeGrafter"/>
</dbReference>
<organism evidence="3">
    <name type="scientific">Arion vulgaris</name>
    <dbReference type="NCBI Taxonomy" id="1028688"/>
    <lineage>
        <taxon>Eukaryota</taxon>
        <taxon>Metazoa</taxon>
        <taxon>Spiralia</taxon>
        <taxon>Lophotrochozoa</taxon>
        <taxon>Mollusca</taxon>
        <taxon>Gastropoda</taxon>
        <taxon>Heterobranchia</taxon>
        <taxon>Euthyneura</taxon>
        <taxon>Panpulmonata</taxon>
        <taxon>Eupulmonata</taxon>
        <taxon>Stylommatophora</taxon>
        <taxon>Helicina</taxon>
        <taxon>Arionoidea</taxon>
        <taxon>Arionidae</taxon>
        <taxon>Arion</taxon>
    </lineage>
</organism>
<dbReference type="SMART" id="SM00131">
    <property type="entry name" value="KU"/>
    <property type="match status" value="5"/>
</dbReference>
<dbReference type="PANTHER" id="PTHR10083:SF374">
    <property type="entry name" value="BPTI_KUNITZ INHIBITOR DOMAIN-CONTAINING PROTEIN"/>
    <property type="match status" value="1"/>
</dbReference>
<dbReference type="InterPro" id="IPR050098">
    <property type="entry name" value="TFPI/VKTCI-like"/>
</dbReference>